<dbReference type="Proteomes" id="UP001634394">
    <property type="component" value="Unassembled WGS sequence"/>
</dbReference>
<evidence type="ECO:0000313" key="3">
    <source>
        <dbReference type="Proteomes" id="UP001634394"/>
    </source>
</evidence>
<comment type="caution">
    <text evidence="1">The sequence shown here is derived from an EMBL/GenBank/DDBJ whole genome shotgun (WGS) entry which is preliminary data.</text>
</comment>
<reference evidence="1 3" key="1">
    <citation type="submission" date="2024-11" db="EMBL/GenBank/DDBJ databases">
        <title>Chromosome-level genome assembly of the freshwater bivalve Anodonta woodiana.</title>
        <authorList>
            <person name="Chen X."/>
        </authorList>
    </citation>
    <scope>NUCLEOTIDE SEQUENCE [LARGE SCALE GENOMIC DNA]</scope>
    <source>
        <strain evidence="1">MN2024</strain>
        <tissue evidence="1">Gills</tissue>
    </source>
</reference>
<gene>
    <name evidence="1" type="ORF">ACJMK2_019731</name>
    <name evidence="2" type="ORF">ACJMK2_019802</name>
</gene>
<evidence type="ECO:0000313" key="1">
    <source>
        <dbReference type="EMBL" id="KAL3841616.1"/>
    </source>
</evidence>
<sequence>MHVFAYHTATTDGLQARATRNDLTKAAAYFSFHNQAKKLFETSSDWPYRIWKQRMGKTTTTGTKTDKNVVVEIDTAVEDEAYPPEDCIIALEKYVAKHNKVED</sequence>
<dbReference type="EMBL" id="JBJQND010000017">
    <property type="protein sequence ID" value="KAL3841616.1"/>
    <property type="molecule type" value="Genomic_DNA"/>
</dbReference>
<keyword evidence="3" id="KW-1185">Reference proteome</keyword>
<proteinExistence type="predicted"/>
<organism evidence="1 3">
    <name type="scientific">Sinanodonta woodiana</name>
    <name type="common">Chinese pond mussel</name>
    <name type="synonym">Anodonta woodiana</name>
    <dbReference type="NCBI Taxonomy" id="1069815"/>
    <lineage>
        <taxon>Eukaryota</taxon>
        <taxon>Metazoa</taxon>
        <taxon>Spiralia</taxon>
        <taxon>Lophotrochozoa</taxon>
        <taxon>Mollusca</taxon>
        <taxon>Bivalvia</taxon>
        <taxon>Autobranchia</taxon>
        <taxon>Heteroconchia</taxon>
        <taxon>Palaeoheterodonta</taxon>
        <taxon>Unionida</taxon>
        <taxon>Unionoidea</taxon>
        <taxon>Unionidae</taxon>
        <taxon>Unioninae</taxon>
        <taxon>Sinanodonta</taxon>
    </lineage>
</organism>
<protein>
    <submittedName>
        <fullName evidence="1">Uncharacterized protein</fullName>
    </submittedName>
</protein>
<name>A0ABD3TY66_SINWO</name>
<evidence type="ECO:0000313" key="2">
    <source>
        <dbReference type="EMBL" id="KAL3841693.1"/>
    </source>
</evidence>
<dbReference type="AlphaFoldDB" id="A0ABD3TY66"/>
<accession>A0ABD3TY66</accession>
<dbReference type="EMBL" id="JBJQND010000017">
    <property type="protein sequence ID" value="KAL3841693.1"/>
    <property type="molecule type" value="Genomic_DNA"/>
</dbReference>